<accession>A0A835ZH41</accession>
<sequence length="452" mass="47818">MTLSRMLKVLLVASTAPACVCGFAFGARVGSGLMAGSHHMTGSWRDPALRQPLSQLRMAEDSDTKTKERQPWEFRRFVRTIAFFNAPRPLAAARNAIRRRGEQGASSALPGGCILVAIGGGDDAATALGQRVTEQLLRRGALVRALVADGKAAAALELIGGGEKRLEVVQSNWEELPSIKPSVLEDVDRAVICAGGAGVDALVKSLKNYGDVQGRKLFSSAPGAVKSWEQWGALDDVVMGGVSTSELVVVPGEGEAGGRSSAAVFRGTVSPANNGGFASVRSRNASPPWDWSQFDALRLRVKGDGFRYKFTVYDAAGWDRPSWSYSFDTAAGEWADVTFPFSALMPIYRTKTMQDPPPLNLSTVYSLQLMLSKFEYDGGLNPTWKPGPFSLSLDSIATVKLGKTGGAVPPAIVILASGGTKAPASGEGVPMTVLDAGQPDAAAKTVDMLLAR</sequence>
<dbReference type="Pfam" id="PF08547">
    <property type="entry name" value="CIA30"/>
    <property type="match status" value="1"/>
</dbReference>
<comment type="similarity">
    <text evidence="1">Belongs to the CIA30 family.</text>
</comment>
<evidence type="ECO:0000313" key="5">
    <source>
        <dbReference type="Proteomes" id="UP000664859"/>
    </source>
</evidence>
<dbReference type="InterPro" id="IPR013857">
    <property type="entry name" value="NADH-UbQ_OxRdtase-assoc_prot30"/>
</dbReference>
<dbReference type="Gene3D" id="2.60.120.430">
    <property type="entry name" value="Galactose-binding lectin"/>
    <property type="match status" value="1"/>
</dbReference>
<dbReference type="SUPFAM" id="SSF49785">
    <property type="entry name" value="Galactose-binding domain-like"/>
    <property type="match status" value="1"/>
</dbReference>
<dbReference type="GO" id="GO:0010257">
    <property type="term" value="P:NADH dehydrogenase complex assembly"/>
    <property type="evidence" value="ECO:0007669"/>
    <property type="project" value="TreeGrafter"/>
</dbReference>
<feature type="domain" description="NADH:ubiquinone oxidoreductase intermediate-associated protein 30" evidence="3">
    <location>
        <begin position="227"/>
        <end position="392"/>
    </location>
</feature>
<dbReference type="SUPFAM" id="SSF51735">
    <property type="entry name" value="NAD(P)-binding Rossmann-fold domains"/>
    <property type="match status" value="1"/>
</dbReference>
<evidence type="ECO:0000313" key="4">
    <source>
        <dbReference type="EMBL" id="KAG5190429.1"/>
    </source>
</evidence>
<dbReference type="InterPro" id="IPR036291">
    <property type="entry name" value="NAD(P)-bd_dom_sf"/>
</dbReference>
<protein>
    <submittedName>
        <fullName evidence="4">Complex I intermediate-associated protein 30-domain-containing protein</fullName>
    </submittedName>
</protein>
<dbReference type="PANTHER" id="PTHR13194">
    <property type="entry name" value="COMPLEX I INTERMEDIATE-ASSOCIATED PROTEIN 30"/>
    <property type="match status" value="1"/>
</dbReference>
<reference evidence="4" key="1">
    <citation type="submission" date="2021-02" db="EMBL/GenBank/DDBJ databases">
        <title>First Annotated Genome of the Yellow-green Alga Tribonema minus.</title>
        <authorList>
            <person name="Mahan K.M."/>
        </authorList>
    </citation>
    <scope>NUCLEOTIDE SEQUENCE</scope>
    <source>
        <strain evidence="4">UTEX B ZZ1240</strain>
    </source>
</reference>
<name>A0A835ZH41_9STRA</name>
<gene>
    <name evidence="4" type="ORF">JKP88DRAFT_15102</name>
</gene>
<organism evidence="4 5">
    <name type="scientific">Tribonema minus</name>
    <dbReference type="NCBI Taxonomy" id="303371"/>
    <lineage>
        <taxon>Eukaryota</taxon>
        <taxon>Sar</taxon>
        <taxon>Stramenopiles</taxon>
        <taxon>Ochrophyta</taxon>
        <taxon>PX clade</taxon>
        <taxon>Xanthophyceae</taxon>
        <taxon>Tribonematales</taxon>
        <taxon>Tribonemataceae</taxon>
        <taxon>Tribonema</taxon>
    </lineage>
</organism>
<evidence type="ECO:0000259" key="3">
    <source>
        <dbReference type="Pfam" id="PF08547"/>
    </source>
</evidence>
<dbReference type="GO" id="GO:0051082">
    <property type="term" value="F:unfolded protein binding"/>
    <property type="evidence" value="ECO:0007669"/>
    <property type="project" value="TreeGrafter"/>
</dbReference>
<dbReference type="InterPro" id="IPR008979">
    <property type="entry name" value="Galactose-bd-like_sf"/>
</dbReference>
<proteinExistence type="inferred from homology"/>
<dbReference type="AlphaFoldDB" id="A0A835ZH41"/>
<dbReference type="OrthoDB" id="426386at2759"/>
<evidence type="ECO:0000256" key="1">
    <source>
        <dbReference type="ARBA" id="ARBA00007884"/>
    </source>
</evidence>
<keyword evidence="5" id="KW-1185">Reference proteome</keyword>
<dbReference type="InterPro" id="IPR039131">
    <property type="entry name" value="NDUFAF1"/>
</dbReference>
<dbReference type="Gene3D" id="3.40.50.720">
    <property type="entry name" value="NAD(P)-binding Rossmann-like Domain"/>
    <property type="match status" value="1"/>
</dbReference>
<feature type="chain" id="PRO_5032648841" evidence="2">
    <location>
        <begin position="23"/>
        <end position="452"/>
    </location>
</feature>
<feature type="signal peptide" evidence="2">
    <location>
        <begin position="1"/>
        <end position="22"/>
    </location>
</feature>
<dbReference type="PANTHER" id="PTHR13194:SF19">
    <property type="entry name" value="NAD(P)-BINDING ROSSMANN-FOLD SUPERFAMILY PROTEIN"/>
    <property type="match status" value="1"/>
</dbReference>
<dbReference type="EMBL" id="JAFCMP010000034">
    <property type="protein sequence ID" value="KAG5190429.1"/>
    <property type="molecule type" value="Genomic_DNA"/>
</dbReference>
<evidence type="ECO:0000256" key="2">
    <source>
        <dbReference type="SAM" id="SignalP"/>
    </source>
</evidence>
<dbReference type="Proteomes" id="UP000664859">
    <property type="component" value="Unassembled WGS sequence"/>
</dbReference>
<keyword evidence="2" id="KW-0732">Signal</keyword>
<comment type="caution">
    <text evidence="4">The sequence shown here is derived from an EMBL/GenBank/DDBJ whole genome shotgun (WGS) entry which is preliminary data.</text>
</comment>